<evidence type="ECO:0008006" key="9">
    <source>
        <dbReference type="Google" id="ProtNLM"/>
    </source>
</evidence>
<dbReference type="Gene3D" id="3.40.50.300">
    <property type="entry name" value="P-loop containing nucleotide triphosphate hydrolases"/>
    <property type="match status" value="2"/>
</dbReference>
<comment type="subcellular location">
    <subcellularLocation>
        <location evidence="1">Membrane</location>
        <topology evidence="1">Single-pass membrane protein</topology>
    </subcellularLocation>
</comment>
<protein>
    <recommendedName>
        <fullName evidence="9">Sulfotransferase family protein</fullName>
    </recommendedName>
</protein>
<dbReference type="GO" id="GO:0016020">
    <property type="term" value="C:membrane"/>
    <property type="evidence" value="ECO:0007669"/>
    <property type="project" value="UniProtKB-SubCell"/>
</dbReference>
<keyword evidence="4" id="KW-1133">Transmembrane helix</keyword>
<dbReference type="AlphaFoldDB" id="A0A4U0Z6Z9"/>
<evidence type="ECO:0000256" key="6">
    <source>
        <dbReference type="ARBA" id="ARBA00023180"/>
    </source>
</evidence>
<proteinExistence type="predicted"/>
<dbReference type="OrthoDB" id="7981249at2"/>
<gene>
    <name evidence="7" type="ORF">E5672_17060</name>
</gene>
<dbReference type="InterPro" id="IPR027417">
    <property type="entry name" value="P-loop_NTPase"/>
</dbReference>
<dbReference type="PANTHER" id="PTHR12812">
    <property type="entry name" value="HEPARAN SULFATE 6-O-SULFOTRANSFERASE 3"/>
    <property type="match status" value="1"/>
</dbReference>
<comment type="caution">
    <text evidence="7">The sequence shown here is derived from an EMBL/GenBank/DDBJ whole genome shotgun (WGS) entry which is preliminary data.</text>
</comment>
<evidence type="ECO:0000256" key="2">
    <source>
        <dbReference type="ARBA" id="ARBA00022679"/>
    </source>
</evidence>
<evidence type="ECO:0000256" key="5">
    <source>
        <dbReference type="ARBA" id="ARBA00023136"/>
    </source>
</evidence>
<organism evidence="7 8">
    <name type="scientific">Alteromonas portus</name>
    <dbReference type="NCBI Taxonomy" id="2565549"/>
    <lineage>
        <taxon>Bacteria</taxon>
        <taxon>Pseudomonadati</taxon>
        <taxon>Pseudomonadota</taxon>
        <taxon>Gammaproteobacteria</taxon>
        <taxon>Alteromonadales</taxon>
        <taxon>Alteromonadaceae</taxon>
        <taxon>Alteromonas/Salinimonas group</taxon>
        <taxon>Alteromonas</taxon>
    </lineage>
</organism>
<evidence type="ECO:0000256" key="4">
    <source>
        <dbReference type="ARBA" id="ARBA00022989"/>
    </source>
</evidence>
<dbReference type="PANTHER" id="PTHR12812:SF0">
    <property type="entry name" value="HEPARAN-SULFATE 6-O-SULFOTRANSFERASE"/>
    <property type="match status" value="1"/>
</dbReference>
<evidence type="ECO:0000256" key="3">
    <source>
        <dbReference type="ARBA" id="ARBA00022692"/>
    </source>
</evidence>
<keyword evidence="2" id="KW-0808">Transferase</keyword>
<dbReference type="RefSeq" id="WP_136783349.1">
    <property type="nucleotide sequence ID" value="NZ_SWCO01000010.1"/>
</dbReference>
<dbReference type="EMBL" id="SWCO01000010">
    <property type="protein sequence ID" value="TKB01519.1"/>
    <property type="molecule type" value="Genomic_DNA"/>
</dbReference>
<evidence type="ECO:0000313" key="8">
    <source>
        <dbReference type="Proteomes" id="UP000305471"/>
    </source>
</evidence>
<dbReference type="InterPro" id="IPR010635">
    <property type="entry name" value="Heparan_SO4-6-sulfoTrfase"/>
</dbReference>
<dbReference type="Proteomes" id="UP000305471">
    <property type="component" value="Unassembled WGS sequence"/>
</dbReference>
<dbReference type="SUPFAM" id="SSF52540">
    <property type="entry name" value="P-loop containing nucleoside triphosphate hydrolases"/>
    <property type="match status" value="1"/>
</dbReference>
<keyword evidence="3" id="KW-0812">Transmembrane</keyword>
<keyword evidence="8" id="KW-1185">Reference proteome</keyword>
<dbReference type="GO" id="GO:0017095">
    <property type="term" value="F:heparan sulfate 6-sulfotransferase activity"/>
    <property type="evidence" value="ECO:0007669"/>
    <property type="project" value="TreeGrafter"/>
</dbReference>
<name>A0A4U0Z6Z9_9ALTE</name>
<reference evidence="7 8" key="1">
    <citation type="submission" date="2019-04" db="EMBL/GenBank/DDBJ databases">
        <title>Alteromonas portus sp. nov., an alginate lyase-excreting marine bacterium.</title>
        <authorList>
            <person name="Huang H."/>
            <person name="Mo K."/>
            <person name="Bao S."/>
        </authorList>
    </citation>
    <scope>NUCLEOTIDE SEQUENCE [LARGE SCALE GENOMIC DNA]</scope>
    <source>
        <strain evidence="7 8">HB161718</strain>
    </source>
</reference>
<keyword evidence="6" id="KW-0325">Glycoprotein</keyword>
<keyword evidence="5" id="KW-0472">Membrane</keyword>
<accession>A0A4U0Z6Z9</accession>
<evidence type="ECO:0000256" key="1">
    <source>
        <dbReference type="ARBA" id="ARBA00004167"/>
    </source>
</evidence>
<sequence>MEAANYPLFFIHISKTAGSSFRVAAERYFGKEHVFYDYGPKANETNPDIRTLDYEKRDRYAAGMKIVEKAKFLTGHINHPKYAPFIPAKNAITFVRDPIQQVRSHYEHFTRHHRYKRSFTEFVNEPRFKNVQYKAFQGTWPDAIGFIGLTERYNESLALINKMYSIDIQGLDINKNTEKKSSSYELSDEEIALIKKHNKEDFKLYEYALTRFERQKLAIESDTPFIRFGKTNMAASDEGKMIKGWAADYNSQSPVVIDVRVGKKKIAEIPASEYRSTANERNIHRNGFVGFSFTYPKKLKNGEQIDFFAKSSGELLLSDSIGR</sequence>
<evidence type="ECO:0000313" key="7">
    <source>
        <dbReference type="EMBL" id="TKB01519.1"/>
    </source>
</evidence>